<reference evidence="2" key="1">
    <citation type="submission" date="2016-10" db="EMBL/GenBank/DDBJ databases">
        <authorList>
            <person name="Varghese N."/>
            <person name="Submissions S."/>
        </authorList>
    </citation>
    <scope>NUCLEOTIDE SEQUENCE [LARGE SCALE GENOMIC DNA]</scope>
    <source>
        <strain evidence="2">DSM 15363</strain>
    </source>
</reference>
<gene>
    <name evidence="1" type="ORF">SAMN04489796_111121</name>
</gene>
<organism evidence="1 2">
    <name type="scientific">Winogradskyella thalassocola</name>
    <dbReference type="NCBI Taxonomy" id="262004"/>
    <lineage>
        <taxon>Bacteria</taxon>
        <taxon>Pseudomonadati</taxon>
        <taxon>Bacteroidota</taxon>
        <taxon>Flavobacteriia</taxon>
        <taxon>Flavobacteriales</taxon>
        <taxon>Flavobacteriaceae</taxon>
        <taxon>Winogradskyella</taxon>
    </lineage>
</organism>
<dbReference type="Pfam" id="PF11042">
    <property type="entry name" value="DUF2750"/>
    <property type="match status" value="1"/>
</dbReference>
<sequence>MSDNSYDITSYLQAEKTMFQDSITLKNRHQKFIKTVSENGIVYGLKSKNGFATSSSTQFEDNNGNPIGIICFWAEKVRAKSCAKDEWKKYKVTEIPLAEFMENWCIGMANDGLLVGTQFDQNLFGYEVEPLELITELSSELKSVGKDLNFRKFNGITDLEKQVKKILE</sequence>
<evidence type="ECO:0000313" key="1">
    <source>
        <dbReference type="EMBL" id="SDI47335.1"/>
    </source>
</evidence>
<dbReference type="InterPro" id="IPR021284">
    <property type="entry name" value="DUF2750"/>
</dbReference>
<name>A0A1G8KUZ6_9FLAO</name>
<evidence type="ECO:0008006" key="3">
    <source>
        <dbReference type="Google" id="ProtNLM"/>
    </source>
</evidence>
<dbReference type="RefSeq" id="WP_245710300.1">
    <property type="nucleotide sequence ID" value="NZ_FNCZ01000011.1"/>
</dbReference>
<accession>A0A1G8KUZ6</accession>
<dbReference type="EMBL" id="FNCZ01000011">
    <property type="protein sequence ID" value="SDI47335.1"/>
    <property type="molecule type" value="Genomic_DNA"/>
</dbReference>
<protein>
    <recommendedName>
        <fullName evidence="3">DUF2750 domain-containing protein</fullName>
    </recommendedName>
</protein>
<keyword evidence="2" id="KW-1185">Reference proteome</keyword>
<dbReference type="AlphaFoldDB" id="A0A1G8KUZ6"/>
<dbReference type="STRING" id="262004.SAMN04489796_111121"/>
<evidence type="ECO:0000313" key="2">
    <source>
        <dbReference type="Proteomes" id="UP000199492"/>
    </source>
</evidence>
<dbReference type="Proteomes" id="UP000199492">
    <property type="component" value="Unassembled WGS sequence"/>
</dbReference>
<proteinExistence type="predicted"/>